<keyword evidence="2" id="KW-1185">Reference proteome</keyword>
<dbReference type="RefSeq" id="WP_105247802.1">
    <property type="nucleotide sequence ID" value="NZ_PSZM01000046.1"/>
</dbReference>
<dbReference type="EMBL" id="PSZM01000046">
    <property type="protein sequence ID" value="PQL90666.1"/>
    <property type="molecule type" value="Genomic_DNA"/>
</dbReference>
<organism evidence="1 2">
    <name type="scientific">Apibacter adventoris</name>
    <dbReference type="NCBI Taxonomy" id="1679466"/>
    <lineage>
        <taxon>Bacteria</taxon>
        <taxon>Pseudomonadati</taxon>
        <taxon>Bacteroidota</taxon>
        <taxon>Flavobacteriia</taxon>
        <taxon>Flavobacteriales</taxon>
        <taxon>Weeksellaceae</taxon>
        <taxon>Apibacter</taxon>
    </lineage>
</organism>
<sequence>MPLPQLGLSLSITDNAGSPIYAGEGEREKMAGFDSALKEHKIFITISDEQVNEIEIDVHNDIFDKIKLPTFKMMITDDKTEEKTYYEVTRDSFLLEELKTKEIGGLSFLGLNVFSKKMYTLPVITFEPLVSTMEIFEVSKYRTKKEEYLSYTLHRNNETALLISGKLSSEFIKKMNSNYFFYVVDYHEGQKFIGDISYREKFIKSIPKVEINLIKRSKNIKEYELNKKGKVNKIIYL</sequence>
<evidence type="ECO:0000313" key="2">
    <source>
        <dbReference type="Proteomes" id="UP000238042"/>
    </source>
</evidence>
<comment type="caution">
    <text evidence="1">The sequence shown here is derived from an EMBL/GenBank/DDBJ whole genome shotgun (WGS) entry which is preliminary data.</text>
</comment>
<proteinExistence type="predicted"/>
<reference evidence="1 2" key="1">
    <citation type="submission" date="2018-02" db="EMBL/GenBank/DDBJ databases">
        <title>Genome sequences of Apibacter spp., gut symbionts of Asian honey bees.</title>
        <authorList>
            <person name="Kwong W.K."/>
            <person name="Steele M.I."/>
            <person name="Moran N.A."/>
        </authorList>
    </citation>
    <scope>NUCLEOTIDE SEQUENCE [LARGE SCALE GENOMIC DNA]</scope>
    <source>
        <strain evidence="2">wkB301</strain>
    </source>
</reference>
<dbReference type="AlphaFoldDB" id="A0A2S8A852"/>
<evidence type="ECO:0000313" key="1">
    <source>
        <dbReference type="EMBL" id="PQL90666.1"/>
    </source>
</evidence>
<name>A0A2S8A852_9FLAO</name>
<accession>A0A2S8A852</accession>
<dbReference type="OrthoDB" id="1248859at2"/>
<dbReference type="Proteomes" id="UP000238042">
    <property type="component" value="Unassembled WGS sequence"/>
</dbReference>
<gene>
    <name evidence="1" type="ORF">C4S77_12390</name>
</gene>
<protein>
    <submittedName>
        <fullName evidence="1">Uncharacterized protein</fullName>
    </submittedName>
</protein>